<dbReference type="CDD" id="cd07043">
    <property type="entry name" value="STAS_anti-anti-sigma_factors"/>
    <property type="match status" value="1"/>
</dbReference>
<evidence type="ECO:0000313" key="2">
    <source>
        <dbReference type="EMBL" id="ROO85536.1"/>
    </source>
</evidence>
<dbReference type="PANTHER" id="PTHR33495">
    <property type="entry name" value="ANTI-SIGMA FACTOR ANTAGONIST TM_1081-RELATED-RELATED"/>
    <property type="match status" value="1"/>
</dbReference>
<gene>
    <name evidence="2" type="ORF">EDD29_3081</name>
</gene>
<dbReference type="RefSeq" id="WP_123665033.1">
    <property type="nucleotide sequence ID" value="NZ_RJKE01000001.1"/>
</dbReference>
<dbReference type="AlphaFoldDB" id="A0A3N1CW71"/>
<evidence type="ECO:0000259" key="1">
    <source>
        <dbReference type="PROSITE" id="PS50801"/>
    </source>
</evidence>
<organism evidence="2 3">
    <name type="scientific">Actinocorallia herbida</name>
    <dbReference type="NCBI Taxonomy" id="58109"/>
    <lineage>
        <taxon>Bacteria</taxon>
        <taxon>Bacillati</taxon>
        <taxon>Actinomycetota</taxon>
        <taxon>Actinomycetes</taxon>
        <taxon>Streptosporangiales</taxon>
        <taxon>Thermomonosporaceae</taxon>
        <taxon>Actinocorallia</taxon>
    </lineage>
</organism>
<dbReference type="SUPFAM" id="SSF52091">
    <property type="entry name" value="SpoIIaa-like"/>
    <property type="match status" value="1"/>
</dbReference>
<evidence type="ECO:0000313" key="3">
    <source>
        <dbReference type="Proteomes" id="UP000272400"/>
    </source>
</evidence>
<dbReference type="GO" id="GO:0043856">
    <property type="term" value="F:anti-sigma factor antagonist activity"/>
    <property type="evidence" value="ECO:0007669"/>
    <property type="project" value="TreeGrafter"/>
</dbReference>
<reference evidence="2 3" key="1">
    <citation type="submission" date="2018-11" db="EMBL/GenBank/DDBJ databases">
        <title>Sequencing the genomes of 1000 actinobacteria strains.</title>
        <authorList>
            <person name="Klenk H.-P."/>
        </authorList>
    </citation>
    <scope>NUCLEOTIDE SEQUENCE [LARGE SCALE GENOMIC DNA]</scope>
    <source>
        <strain evidence="2 3">DSM 44254</strain>
    </source>
</reference>
<dbReference type="InterPro" id="IPR002645">
    <property type="entry name" value="STAS_dom"/>
</dbReference>
<dbReference type="OrthoDB" id="3468289at2"/>
<dbReference type="InterPro" id="IPR036513">
    <property type="entry name" value="STAS_dom_sf"/>
</dbReference>
<dbReference type="PROSITE" id="PS50801">
    <property type="entry name" value="STAS"/>
    <property type="match status" value="1"/>
</dbReference>
<name>A0A3N1CW71_9ACTN</name>
<dbReference type="InterPro" id="IPR058548">
    <property type="entry name" value="MlaB-like_STAS"/>
</dbReference>
<sequence length="164" mass="17478">MELITNTDKVLGSDAPDGAVVSDSALLRITAFAGRSGLRFFGDIDSCTIGEVAEAVDAAVRHGNREIYLDLATVDFCGLEGLRLFAEAARRLGEEGRELVLCSVAPHLVRVLRLVGWDKVPGLFIVARHPSSSAPRWDRAAGDRPVAPLGRARDTSVGGVLRTA</sequence>
<accession>A0A3N1CW71</accession>
<dbReference type="Pfam" id="PF13466">
    <property type="entry name" value="STAS_2"/>
    <property type="match status" value="1"/>
</dbReference>
<dbReference type="EMBL" id="RJKE01000001">
    <property type="protein sequence ID" value="ROO85536.1"/>
    <property type="molecule type" value="Genomic_DNA"/>
</dbReference>
<dbReference type="Gene3D" id="3.30.750.24">
    <property type="entry name" value="STAS domain"/>
    <property type="match status" value="1"/>
</dbReference>
<dbReference type="PANTHER" id="PTHR33495:SF2">
    <property type="entry name" value="ANTI-SIGMA FACTOR ANTAGONIST TM_1081-RELATED"/>
    <property type="match status" value="1"/>
</dbReference>
<protein>
    <submittedName>
        <fullName evidence="2">Anti-anti-sigma factor</fullName>
    </submittedName>
</protein>
<comment type="caution">
    <text evidence="2">The sequence shown here is derived from an EMBL/GenBank/DDBJ whole genome shotgun (WGS) entry which is preliminary data.</text>
</comment>
<proteinExistence type="predicted"/>
<dbReference type="Proteomes" id="UP000272400">
    <property type="component" value="Unassembled WGS sequence"/>
</dbReference>
<feature type="domain" description="STAS" evidence="1">
    <location>
        <begin position="38"/>
        <end position="116"/>
    </location>
</feature>
<keyword evidence="3" id="KW-1185">Reference proteome</keyword>